<evidence type="ECO:0000259" key="2">
    <source>
        <dbReference type="Pfam" id="PF24494"/>
    </source>
</evidence>
<feature type="domain" description="DUF7587" evidence="2">
    <location>
        <begin position="78"/>
        <end position="191"/>
    </location>
</feature>
<dbReference type="InterPro" id="IPR056009">
    <property type="entry name" value="DUF7587"/>
</dbReference>
<sequence>MPSYVNSSIVSKRLSLSPAMDNAVKSAEFNRAWSPLALALRGENADVPLLRTWDIYSGSQPDINSGDMYAREPDLDLNTFEARRSSLEIHIDNSNWTPTPYISFTSSWDALQTFANFRDSQRSRKNQTITAIDPAVRLEAGWPVVCFGEEMRHYGIRDPYGMANAELRSHYLCLWRVLQNEIVGHWNWDDLSSNPNWYQDTILPAFRRFREERRRRELVDDDQVDVLSSAINSLGLDDDTLSSESPSSSSGRESSDDEELWVLEGRETVESNTREML</sequence>
<dbReference type="OrthoDB" id="3483554at2759"/>
<accession>A0A9W8S147</accession>
<dbReference type="Proteomes" id="UP001152049">
    <property type="component" value="Unassembled WGS sequence"/>
</dbReference>
<reference evidence="3" key="1">
    <citation type="submission" date="2022-09" db="EMBL/GenBank/DDBJ databases">
        <title>Fusarium specimens isolated from Avocado Roots.</title>
        <authorList>
            <person name="Stajich J."/>
            <person name="Roper C."/>
            <person name="Heimlech-Rivalta G."/>
        </authorList>
    </citation>
    <scope>NUCLEOTIDE SEQUENCE</scope>
    <source>
        <strain evidence="3">CF00136</strain>
    </source>
</reference>
<keyword evidence="4" id="KW-1185">Reference proteome</keyword>
<comment type="caution">
    <text evidence="3">The sequence shown here is derived from an EMBL/GenBank/DDBJ whole genome shotgun (WGS) entry which is preliminary data.</text>
</comment>
<dbReference type="Pfam" id="PF24494">
    <property type="entry name" value="DUF7587"/>
    <property type="match status" value="1"/>
</dbReference>
<protein>
    <recommendedName>
        <fullName evidence="2">DUF7587 domain-containing protein</fullName>
    </recommendedName>
</protein>
<gene>
    <name evidence="3" type="ORF">NW762_005977</name>
</gene>
<name>A0A9W8S147_9HYPO</name>
<evidence type="ECO:0000313" key="4">
    <source>
        <dbReference type="Proteomes" id="UP001152049"/>
    </source>
</evidence>
<organism evidence="3 4">
    <name type="scientific">Fusarium torreyae</name>
    <dbReference type="NCBI Taxonomy" id="1237075"/>
    <lineage>
        <taxon>Eukaryota</taxon>
        <taxon>Fungi</taxon>
        <taxon>Dikarya</taxon>
        <taxon>Ascomycota</taxon>
        <taxon>Pezizomycotina</taxon>
        <taxon>Sordariomycetes</taxon>
        <taxon>Hypocreomycetidae</taxon>
        <taxon>Hypocreales</taxon>
        <taxon>Nectriaceae</taxon>
        <taxon>Fusarium</taxon>
    </lineage>
</organism>
<feature type="compositionally biased region" description="Low complexity" evidence="1">
    <location>
        <begin position="242"/>
        <end position="252"/>
    </location>
</feature>
<evidence type="ECO:0000256" key="1">
    <source>
        <dbReference type="SAM" id="MobiDB-lite"/>
    </source>
</evidence>
<feature type="compositionally biased region" description="Basic and acidic residues" evidence="1">
    <location>
        <begin position="264"/>
        <end position="277"/>
    </location>
</feature>
<feature type="region of interest" description="Disordered" evidence="1">
    <location>
        <begin position="235"/>
        <end position="277"/>
    </location>
</feature>
<proteinExistence type="predicted"/>
<evidence type="ECO:0000313" key="3">
    <source>
        <dbReference type="EMBL" id="KAJ4263939.1"/>
    </source>
</evidence>
<dbReference type="EMBL" id="JAOQAZ010000009">
    <property type="protein sequence ID" value="KAJ4263939.1"/>
    <property type="molecule type" value="Genomic_DNA"/>
</dbReference>
<dbReference type="AlphaFoldDB" id="A0A9W8S147"/>